<feature type="region of interest" description="Disordered" evidence="2">
    <location>
        <begin position="617"/>
        <end position="640"/>
    </location>
</feature>
<dbReference type="InterPro" id="IPR011009">
    <property type="entry name" value="Kinase-like_dom_sf"/>
</dbReference>
<feature type="coiled-coil region" evidence="1">
    <location>
        <begin position="679"/>
        <end position="741"/>
    </location>
</feature>
<feature type="compositionally biased region" description="Low complexity" evidence="2">
    <location>
        <begin position="495"/>
        <end position="504"/>
    </location>
</feature>
<dbReference type="Pfam" id="PF07714">
    <property type="entry name" value="PK_Tyr_Ser-Thr"/>
    <property type="match status" value="1"/>
</dbReference>
<evidence type="ECO:0000313" key="6">
    <source>
        <dbReference type="Proteomes" id="UP000285712"/>
    </source>
</evidence>
<dbReference type="Proteomes" id="UP000285712">
    <property type="component" value="Unassembled WGS sequence"/>
</dbReference>
<reference evidence="5 6" key="1">
    <citation type="submission" date="2018-08" db="EMBL/GenBank/DDBJ databases">
        <title>Aphanomyces genome sequencing and annotation.</title>
        <authorList>
            <person name="Minardi D."/>
            <person name="Oidtmann B."/>
            <person name="Van Der Giezen M."/>
            <person name="Studholme D.J."/>
        </authorList>
    </citation>
    <scope>NUCLEOTIDE SEQUENCE [LARGE SCALE GENOMIC DNA]</scope>
    <source>
        <strain evidence="5 6">Sv</strain>
    </source>
</reference>
<protein>
    <recommendedName>
        <fullName evidence="4">Protein kinase domain-containing protein</fullName>
    </recommendedName>
</protein>
<dbReference type="VEuPathDB" id="FungiDB:H257_02766"/>
<feature type="domain" description="Protein kinase" evidence="4">
    <location>
        <begin position="198"/>
        <end position="490"/>
    </location>
</feature>
<evidence type="ECO:0000259" key="4">
    <source>
        <dbReference type="PROSITE" id="PS50011"/>
    </source>
</evidence>
<dbReference type="SUPFAM" id="SSF56112">
    <property type="entry name" value="Protein kinase-like (PK-like)"/>
    <property type="match status" value="1"/>
</dbReference>
<sequence length="1772" mass="188340">MGILSAGSACMYDVEGNILTTTQCPVGAVACIVSAVGCDVVKSFNTPALLPSFIVADVPIAYLEMLPANASRITLKGNGISRVGDLRLDRDGKPSTTISLYAYPCDASTLPSPSSLVVTIALVSVLVVGVIVVVFCLLRRRHASSSPFFPTSRTTRRLSSSFFLNSPPKATIRGSLVGLHDVRFDPAVASARLARSDLRSVHTVHADGLAIVSFGYWKVHVPVTIRQLQPNTPVSSIATFMDEVQTCVSIVHDHVVPCVGVAWSTSSDIAIVSEHMEGGTLQSHMAQYGHTRQFHAAKWVVAFQIADALVYLHAQSIIYRTLHAESVLLSADGHPKLSNHGLRRTNRRRNDGGGVSLVWSHLASTAPELLNRGDHTSASDVYALGVLLCELDKGTSFSSVDAKGDETLRGDVERIVLGKFQPEISSSCPEDIAALILGDSFPKPPPIRKVYLTANLRLHQIIGVMVDHRGRIRARQISILNARCRLHSPLYRNTRSTVSTSSRSSVEDYEESRIVRSSSPSRSPSRSPIRVVQRQMFFGDDYADSDSDCPAKEVEFHSEVIKPSAPNEFVRTTTTTTTKTVVCEQQMHVESDVETNSSSVAAMDNAWEMSTTGMARRSTADSAPSSNFSASPCERQKSRHHPHYIRPTFSSALAQSTGMSDTLARMKLRKQEVEMASVVDKVQKQMIAMESVLKELQLEHRVKCDLLERQIVLTTRVEQEKTALQQQLEAVTRQLVALQSHKEGETMQNVNYLSVAMTAFMNQSEQAQNLMLNQLKSLDERPSTQSKDPSADMLERLTSYHQDVLAALQATAAPPAKVAEPVTVVRRSHTMATEAIDPAHLAKASPAPTSPSLFTSQRLMGALIFCIGVGAGALNLSSTKDVHSSSPVVHAPFDVEMLVEKLKQVYKAPEPSASSQWVETVPDVVVEKAPEVLKTVQQVNLPIKTTQAAPVKVLDAREEKSADVKEPKEDVSTSKQVVVETPQDVSAQIALMLKLTNTKKPASVPATEGNVAPSLETVEKKPSVDTSPRRPLTQEQLPGFNVSLVEAPTTLATDGVVEAVATETTPELSAEIAFENATQTPSKVLPLSVDAVGVEAVPIVADVVLEEPKVVSSDANATKAATVERNVSYDEVDASALSEGVATDVLPASAFDSLALALRSLVYPSQANASKTTPKVNAPLASKSSGRHLWKRGDANAALGEPVEITTEDLPTSTVAVVAATDNATAVVSPVEEAVVVPAEPIAEANVTTTSLEGAPVKKEQMWLNASSEQATRPLTLSSSWVAPWADSVYSTPFLPKSQPVEVANTDVSVLPKLTLPPLDLPTCAWNMSVAPEVSRNPFYVAKNIGVPILHQLPTAVPVSTALNDMVAATHLNVSNVWLSEVVLNVEKESPADAPLEDALATAPVLTTVKSDDAEPVVAKAEGIPDGLEQVVALPDVEAVGAVELAEVPVFETDAVVPPRTDNVVEVGVEVKLEAVVVPVATEVEDVAPVIAELAPEVVEFVLETKQEANVVAGEVVEVPVVAQVLEEAVDVAIELHPEPVGEVVEVPVVAQVLEEAVDVAIEHHSEPVDAPVVGEVSEVAQVVVEAAVTTEATGAASEVVSEIEAEAVVASTVLVEADVAVQVAPDIAVVATSPVAEPFEVVAEVSVIAEAKLDAIAQTLPLADEVVGVQNVVAQTLPLADEVVGVQNVVAQTLPVTDEVVGVQDVVAHTESVEVAAVAPVASVLANVEVPASVETQPAGEANPLTDVVESAATEGTLAAVSLAADVVDSP</sequence>
<gene>
    <name evidence="5" type="ORF">DYB35_002255</name>
</gene>
<dbReference type="GO" id="GO:0004674">
    <property type="term" value="F:protein serine/threonine kinase activity"/>
    <property type="evidence" value="ECO:0007669"/>
    <property type="project" value="TreeGrafter"/>
</dbReference>
<dbReference type="InterPro" id="IPR000719">
    <property type="entry name" value="Prot_kinase_dom"/>
</dbReference>
<dbReference type="PANTHER" id="PTHR44329">
    <property type="entry name" value="SERINE/THREONINE-PROTEIN KINASE TNNI3K-RELATED"/>
    <property type="match status" value="1"/>
</dbReference>
<keyword evidence="3" id="KW-1133">Transmembrane helix</keyword>
<keyword evidence="3" id="KW-0812">Transmembrane</keyword>
<dbReference type="InterPro" id="IPR051681">
    <property type="entry name" value="Ser/Thr_Kinases-Pseudokinases"/>
</dbReference>
<keyword evidence="1" id="KW-0175">Coiled coil</keyword>
<evidence type="ECO:0000313" key="5">
    <source>
        <dbReference type="EMBL" id="RHZ01736.1"/>
    </source>
</evidence>
<evidence type="ECO:0000256" key="2">
    <source>
        <dbReference type="SAM" id="MobiDB-lite"/>
    </source>
</evidence>
<proteinExistence type="predicted"/>
<name>A0A418DX91_APHAT</name>
<feature type="compositionally biased region" description="Polar residues" evidence="2">
    <location>
        <begin position="620"/>
        <end position="630"/>
    </location>
</feature>
<evidence type="ECO:0000256" key="3">
    <source>
        <dbReference type="SAM" id="Phobius"/>
    </source>
</evidence>
<dbReference type="InterPro" id="IPR001245">
    <property type="entry name" value="Ser-Thr/Tyr_kinase_cat_dom"/>
</dbReference>
<keyword evidence="3" id="KW-0472">Membrane</keyword>
<dbReference type="CDD" id="cd00180">
    <property type="entry name" value="PKc"/>
    <property type="match status" value="1"/>
</dbReference>
<feature type="region of interest" description="Disordered" evidence="2">
    <location>
        <begin position="495"/>
        <end position="528"/>
    </location>
</feature>
<organism evidence="5 6">
    <name type="scientific">Aphanomyces astaci</name>
    <name type="common">Crayfish plague agent</name>
    <dbReference type="NCBI Taxonomy" id="112090"/>
    <lineage>
        <taxon>Eukaryota</taxon>
        <taxon>Sar</taxon>
        <taxon>Stramenopiles</taxon>
        <taxon>Oomycota</taxon>
        <taxon>Saprolegniomycetes</taxon>
        <taxon>Saprolegniales</taxon>
        <taxon>Verrucalvaceae</taxon>
        <taxon>Aphanomyces</taxon>
    </lineage>
</organism>
<dbReference type="PANTHER" id="PTHR44329:SF214">
    <property type="entry name" value="PROTEIN KINASE DOMAIN-CONTAINING PROTEIN"/>
    <property type="match status" value="1"/>
</dbReference>
<dbReference type="GO" id="GO:0005524">
    <property type="term" value="F:ATP binding"/>
    <property type="evidence" value="ECO:0007669"/>
    <property type="project" value="InterPro"/>
</dbReference>
<dbReference type="PROSITE" id="PS50011">
    <property type="entry name" value="PROTEIN_KINASE_DOM"/>
    <property type="match status" value="1"/>
</dbReference>
<feature type="compositionally biased region" description="Low complexity" evidence="2">
    <location>
        <begin position="515"/>
        <end position="528"/>
    </location>
</feature>
<feature type="transmembrane region" description="Helical" evidence="3">
    <location>
        <begin position="116"/>
        <end position="138"/>
    </location>
</feature>
<evidence type="ECO:0000256" key="1">
    <source>
        <dbReference type="SAM" id="Coils"/>
    </source>
</evidence>
<dbReference type="EMBL" id="QUTG01000634">
    <property type="protein sequence ID" value="RHZ01736.1"/>
    <property type="molecule type" value="Genomic_DNA"/>
</dbReference>
<dbReference type="Gene3D" id="1.10.510.10">
    <property type="entry name" value="Transferase(Phosphotransferase) domain 1"/>
    <property type="match status" value="1"/>
</dbReference>
<accession>A0A418DX91</accession>
<comment type="caution">
    <text evidence="5">The sequence shown here is derived from an EMBL/GenBank/DDBJ whole genome shotgun (WGS) entry which is preliminary data.</text>
</comment>